<dbReference type="Gene3D" id="3.30.56.60">
    <property type="entry name" value="XkdW-like"/>
    <property type="match status" value="1"/>
</dbReference>
<proteinExistence type="predicted"/>
<dbReference type="Pfam" id="PF09636">
    <property type="entry name" value="XkdW"/>
    <property type="match status" value="1"/>
</dbReference>
<feature type="domain" description="Bacteriophage SP-beta YorD" evidence="1">
    <location>
        <begin position="4"/>
        <end position="57"/>
    </location>
</feature>
<evidence type="ECO:0000259" key="1">
    <source>
        <dbReference type="Pfam" id="PF09636"/>
    </source>
</evidence>
<accession>A0ABU6GTR5</accession>
<dbReference type="EMBL" id="JARLKZ010000020">
    <property type="protein sequence ID" value="MEC0242759.1"/>
    <property type="molecule type" value="Genomic_DNA"/>
</dbReference>
<dbReference type="InterPro" id="IPR035950">
    <property type="entry name" value="XkdW-like_sf"/>
</dbReference>
<keyword evidence="3" id="KW-1185">Reference proteome</keyword>
<evidence type="ECO:0000313" key="3">
    <source>
        <dbReference type="Proteomes" id="UP001344632"/>
    </source>
</evidence>
<organism evidence="2 3">
    <name type="scientific">Paenibacillus dokdonensis</name>
    <dbReference type="NCBI Taxonomy" id="2567944"/>
    <lineage>
        <taxon>Bacteria</taxon>
        <taxon>Bacillati</taxon>
        <taxon>Bacillota</taxon>
        <taxon>Bacilli</taxon>
        <taxon>Bacillales</taxon>
        <taxon>Paenibacillaceae</taxon>
        <taxon>Paenibacillus</taxon>
    </lineage>
</organism>
<dbReference type="InterPro" id="IPR019094">
    <property type="entry name" value="Phage_SP-beta_YorD"/>
</dbReference>
<name>A0ABU6GTR5_9BACL</name>
<dbReference type="RefSeq" id="WP_326090528.1">
    <property type="nucleotide sequence ID" value="NZ_JARLKZ010000020.1"/>
</dbReference>
<sequence>MNKALAIMYMFPGADPSSDFIVLDDDGVQTIIEWNIDAPEPTEDELQQAWEEYLKQPAPEPPKPLETQMSELKSDNEQLRQAILELTMMIASP</sequence>
<dbReference type="SUPFAM" id="SSF159865">
    <property type="entry name" value="XkdW-like"/>
    <property type="match status" value="1"/>
</dbReference>
<comment type="caution">
    <text evidence="2">The sequence shown here is derived from an EMBL/GenBank/DDBJ whole genome shotgun (WGS) entry which is preliminary data.</text>
</comment>
<protein>
    <submittedName>
        <fullName evidence="2">XkdW family protein</fullName>
    </submittedName>
</protein>
<gene>
    <name evidence="2" type="ORF">P4H66_23390</name>
</gene>
<reference evidence="2 3" key="1">
    <citation type="submission" date="2023-03" db="EMBL/GenBank/DDBJ databases">
        <title>Bacillus Genome Sequencing.</title>
        <authorList>
            <person name="Dunlap C."/>
        </authorList>
    </citation>
    <scope>NUCLEOTIDE SEQUENCE [LARGE SCALE GENOMIC DNA]</scope>
    <source>
        <strain evidence="2 3">BD-525</strain>
    </source>
</reference>
<dbReference type="Proteomes" id="UP001344632">
    <property type="component" value="Unassembled WGS sequence"/>
</dbReference>
<evidence type="ECO:0000313" key="2">
    <source>
        <dbReference type="EMBL" id="MEC0242759.1"/>
    </source>
</evidence>